<protein>
    <submittedName>
        <fullName evidence="1">Uncharacterized protein</fullName>
    </submittedName>
</protein>
<evidence type="ECO:0000313" key="2">
    <source>
        <dbReference type="Proteomes" id="UP000790709"/>
    </source>
</evidence>
<name>A0ACB8BG54_9AGAM</name>
<evidence type="ECO:0000313" key="1">
    <source>
        <dbReference type="EMBL" id="KAH7924181.1"/>
    </source>
</evidence>
<keyword evidence="2" id="KW-1185">Reference proteome</keyword>
<sequence>MQRVVLAALLGASSLAGVSAQTWCNKNYMSTQPVVPPGGNFPLPTASEDPLLAFRCAPAMRPYLAEDVYTPAGVLIDSPVVYSNIAGAKAINLAPGPLANAGKLDVTVSWNGRTLASGAVPLNASAFELPFSLEGLTPQMAAYDLTCVASYSAATSAAVFAPPQTFTSSAALSFLPNPTNSSVTKMDLRTGAILAKPATGEDGVYAPVFPIGFYTSFDGYLATNLSVINELKEQGFTIIHPVPTFDNMTALEEVLDRMQEVGLYLMYDMRFSYMNYTAVTEQVNAIKNRPNLLVWYTADEPDGTSDPLNATSIAYDLIYSLDGYHPVSLVLNCQDYEWASYTSGTDIVMQDAYMVSNNVTWSNEWNTTCTPDFGDCGCDNCLSIPAGDNLSVPPNSTLPGSTPTGFEGTVPANSGIGSYFDISDRVSSFKNRLQVMGWERTKAVWTVSQAFGGAEYWPREPTGEEWVVQSIMGINQGALGVVPWDDPTPADIKTFASEFALALPNITPFLFAPAAVRSNFVVGGVDVATWKVGSETLVLAANTYYTSSKVAWEDIGLIGLASRAVYESGSVETSADGFTLGSVGSGAFVVVA</sequence>
<dbReference type="Proteomes" id="UP000790709">
    <property type="component" value="Unassembled WGS sequence"/>
</dbReference>
<dbReference type="EMBL" id="MU266431">
    <property type="protein sequence ID" value="KAH7924181.1"/>
    <property type="molecule type" value="Genomic_DNA"/>
</dbReference>
<organism evidence="1 2">
    <name type="scientific">Leucogyrophana mollusca</name>
    <dbReference type="NCBI Taxonomy" id="85980"/>
    <lineage>
        <taxon>Eukaryota</taxon>
        <taxon>Fungi</taxon>
        <taxon>Dikarya</taxon>
        <taxon>Basidiomycota</taxon>
        <taxon>Agaricomycotina</taxon>
        <taxon>Agaricomycetes</taxon>
        <taxon>Agaricomycetidae</taxon>
        <taxon>Boletales</taxon>
        <taxon>Boletales incertae sedis</taxon>
        <taxon>Leucogyrophana</taxon>
    </lineage>
</organism>
<reference evidence="1" key="1">
    <citation type="journal article" date="2021" name="New Phytol.">
        <title>Evolutionary innovations through gain and loss of genes in the ectomycorrhizal Boletales.</title>
        <authorList>
            <person name="Wu G."/>
            <person name="Miyauchi S."/>
            <person name="Morin E."/>
            <person name="Kuo A."/>
            <person name="Drula E."/>
            <person name="Varga T."/>
            <person name="Kohler A."/>
            <person name="Feng B."/>
            <person name="Cao Y."/>
            <person name="Lipzen A."/>
            <person name="Daum C."/>
            <person name="Hundley H."/>
            <person name="Pangilinan J."/>
            <person name="Johnson J."/>
            <person name="Barry K."/>
            <person name="LaButti K."/>
            <person name="Ng V."/>
            <person name="Ahrendt S."/>
            <person name="Min B."/>
            <person name="Choi I.G."/>
            <person name="Park H."/>
            <person name="Plett J.M."/>
            <person name="Magnuson J."/>
            <person name="Spatafora J.W."/>
            <person name="Nagy L.G."/>
            <person name="Henrissat B."/>
            <person name="Grigoriev I.V."/>
            <person name="Yang Z.L."/>
            <person name="Xu J."/>
            <person name="Martin F.M."/>
        </authorList>
    </citation>
    <scope>NUCLEOTIDE SEQUENCE</scope>
    <source>
        <strain evidence="1">KUC20120723A-06</strain>
    </source>
</reference>
<proteinExistence type="predicted"/>
<accession>A0ACB8BG54</accession>
<gene>
    <name evidence="1" type="ORF">BV22DRAFT_1035409</name>
</gene>
<comment type="caution">
    <text evidence="1">The sequence shown here is derived from an EMBL/GenBank/DDBJ whole genome shotgun (WGS) entry which is preliminary data.</text>
</comment>